<dbReference type="Gene3D" id="3.50.4.10">
    <property type="entry name" value="Hepatocyte Growth Factor"/>
    <property type="match status" value="1"/>
</dbReference>
<protein>
    <recommendedName>
        <fullName evidence="5">MACPF domain-containing protein</fullName>
    </recommendedName>
</protein>
<dbReference type="SMART" id="SM00457">
    <property type="entry name" value="MACPF"/>
    <property type="match status" value="1"/>
</dbReference>
<keyword evidence="4" id="KW-1185">Reference proteome</keyword>
<feature type="domain" description="Apple" evidence="1">
    <location>
        <begin position="413"/>
        <end position="491"/>
    </location>
</feature>
<dbReference type="SUPFAM" id="SSF57414">
    <property type="entry name" value="Hairpin loop containing domain-like"/>
    <property type="match status" value="1"/>
</dbReference>
<reference evidence="3" key="1">
    <citation type="submission" date="2019-08" db="EMBL/GenBank/DDBJ databases">
        <title>The improved chromosome-level genome for the pearl oyster Pinctada fucata martensii using PacBio sequencing and Hi-C.</title>
        <authorList>
            <person name="Zheng Z."/>
        </authorList>
    </citation>
    <scope>NUCLEOTIDE SEQUENCE</scope>
    <source>
        <strain evidence="3">ZZ-2019</strain>
        <tissue evidence="3">Adductor muscle</tissue>
    </source>
</reference>
<evidence type="ECO:0000313" key="3">
    <source>
        <dbReference type="EMBL" id="KAK3103555.1"/>
    </source>
</evidence>
<evidence type="ECO:0008006" key="5">
    <source>
        <dbReference type="Google" id="ProtNLM"/>
    </source>
</evidence>
<name>A0AA88YEM4_PINIB</name>
<dbReference type="InterPro" id="IPR003609">
    <property type="entry name" value="Pan_app"/>
</dbReference>
<dbReference type="Pfam" id="PF14295">
    <property type="entry name" value="PAN_4"/>
    <property type="match status" value="1"/>
</dbReference>
<feature type="domain" description="MACPF" evidence="2">
    <location>
        <begin position="6"/>
        <end position="322"/>
    </location>
</feature>
<evidence type="ECO:0000259" key="2">
    <source>
        <dbReference type="PROSITE" id="PS51412"/>
    </source>
</evidence>
<dbReference type="EMBL" id="VSWD01000005">
    <property type="protein sequence ID" value="KAK3103555.1"/>
    <property type="molecule type" value="Genomic_DNA"/>
</dbReference>
<dbReference type="InterPro" id="IPR020864">
    <property type="entry name" value="MACPF"/>
</dbReference>
<dbReference type="Pfam" id="PF00024">
    <property type="entry name" value="PAN_1"/>
    <property type="match status" value="1"/>
</dbReference>
<sequence>MRSDYRLQECQGPQFKRSFPNIDYSLLGYNILRGFPMATGHDPGFTKPIFSADYTNGIQTADCRFSIPKGYVVIPDISCISSFSSKTVKSNYEFARALSVAANINVGGWGAQFSASTEYKETFSEMSSGESVFILSTAKCDYYFSKLIEYDSPPLDQTFLRRVRILEKSVTSYDFFEFFNTYGTHFATMVTFGASFTYEHKMSLSKFEEKQGQGIKLGIQAGYAGVVSVGGGFNLDSSQQQSASEFMKDVETRTISVGAAPPANGDALTWASTVKDNPVPTRYTLESIENLFSAKYFHSSEVDYHKIKNKIKQYKGQYCEFLRQLGEVNSCLQLHPGVMMKKTKLSVTTEKLLLPKPDCEKKCFETQGCVAITYCVRCRPENFSYMTCYMYGARNKTIQGGIANDFETMIFTSKLNKYKIFQNTAIIGNKRQLENGTLEHKDESECFKACTNDVHCIAFTFYSKSAIIEKCHIYAEDGLLNMRSEIYTNTYIMSWKTQNLDL</sequence>
<dbReference type="PROSITE" id="PS51412">
    <property type="entry name" value="MACPF_2"/>
    <property type="match status" value="1"/>
</dbReference>
<evidence type="ECO:0000259" key="1">
    <source>
        <dbReference type="PROSITE" id="PS50948"/>
    </source>
</evidence>
<evidence type="ECO:0000313" key="4">
    <source>
        <dbReference type="Proteomes" id="UP001186944"/>
    </source>
</evidence>
<proteinExistence type="predicted"/>
<gene>
    <name evidence="3" type="ORF">FSP39_020136</name>
</gene>
<accession>A0AA88YEM4</accession>
<dbReference type="Pfam" id="PF01823">
    <property type="entry name" value="MACPF"/>
    <property type="match status" value="1"/>
</dbReference>
<dbReference type="PROSITE" id="PS50948">
    <property type="entry name" value="PAN"/>
    <property type="match status" value="1"/>
</dbReference>
<organism evidence="3 4">
    <name type="scientific">Pinctada imbricata</name>
    <name type="common">Atlantic pearl-oyster</name>
    <name type="synonym">Pinctada martensii</name>
    <dbReference type="NCBI Taxonomy" id="66713"/>
    <lineage>
        <taxon>Eukaryota</taxon>
        <taxon>Metazoa</taxon>
        <taxon>Spiralia</taxon>
        <taxon>Lophotrochozoa</taxon>
        <taxon>Mollusca</taxon>
        <taxon>Bivalvia</taxon>
        <taxon>Autobranchia</taxon>
        <taxon>Pteriomorphia</taxon>
        <taxon>Pterioida</taxon>
        <taxon>Pterioidea</taxon>
        <taxon>Pteriidae</taxon>
        <taxon>Pinctada</taxon>
    </lineage>
</organism>
<comment type="caution">
    <text evidence="3">The sequence shown here is derived from an EMBL/GenBank/DDBJ whole genome shotgun (WGS) entry which is preliminary data.</text>
</comment>
<dbReference type="Proteomes" id="UP001186944">
    <property type="component" value="Unassembled WGS sequence"/>
</dbReference>
<dbReference type="AlphaFoldDB" id="A0AA88YEM4"/>